<name>A0A430FW38_9BIFI</name>
<proteinExistence type="predicted"/>
<feature type="compositionally biased region" description="Basic and acidic residues" evidence="1">
    <location>
        <begin position="76"/>
        <end position="90"/>
    </location>
</feature>
<evidence type="ECO:0000256" key="1">
    <source>
        <dbReference type="SAM" id="MobiDB-lite"/>
    </source>
</evidence>
<evidence type="ECO:0000313" key="2">
    <source>
        <dbReference type="EMBL" id="RSX58148.1"/>
    </source>
</evidence>
<sequence length="141" mass="14296">MNSAHATMYAPEAGRAGAGPDADAIGRTAHPADADGMAGADRPTGEGSPGDAPKATAGIGDAAGRPPEPAGLHATHRYDDIIDLPHPDPKRRPRMPIANRAAQFMPFAALAGYDDVLRRAAGEHDEAVAAAEAAGDADWGA</sequence>
<keyword evidence="3" id="KW-1185">Reference proteome</keyword>
<protein>
    <submittedName>
        <fullName evidence="2">ImpB/MucB/SamB family protein</fullName>
    </submittedName>
</protein>
<gene>
    <name evidence="2" type="ORF">D2E24_0508</name>
</gene>
<accession>A0A430FW38</accession>
<feature type="compositionally biased region" description="Low complexity" evidence="1">
    <location>
        <begin position="10"/>
        <end position="27"/>
    </location>
</feature>
<feature type="region of interest" description="Disordered" evidence="1">
    <location>
        <begin position="1"/>
        <end position="94"/>
    </location>
</feature>
<dbReference type="Proteomes" id="UP000287470">
    <property type="component" value="Unassembled WGS sequence"/>
</dbReference>
<dbReference type="AlphaFoldDB" id="A0A430FW38"/>
<dbReference type="EMBL" id="QXGK01000003">
    <property type="protein sequence ID" value="RSX58148.1"/>
    <property type="molecule type" value="Genomic_DNA"/>
</dbReference>
<reference evidence="2 3" key="1">
    <citation type="submission" date="2018-09" db="EMBL/GenBank/DDBJ databases">
        <title>Characterization of the phylogenetic diversity of five novel species belonging to the genus Bifidobacterium.</title>
        <authorList>
            <person name="Lugli G.A."/>
            <person name="Duranti S."/>
            <person name="Milani C."/>
        </authorList>
    </citation>
    <scope>NUCLEOTIDE SEQUENCE [LARGE SCALE GENOMIC DNA]</scope>
    <source>
        <strain evidence="2 3">2033B</strain>
    </source>
</reference>
<organism evidence="2 3">
    <name type="scientific">Bifidobacterium samirii</name>
    <dbReference type="NCBI Taxonomy" id="2306974"/>
    <lineage>
        <taxon>Bacteria</taxon>
        <taxon>Bacillati</taxon>
        <taxon>Actinomycetota</taxon>
        <taxon>Actinomycetes</taxon>
        <taxon>Bifidobacteriales</taxon>
        <taxon>Bifidobacteriaceae</taxon>
        <taxon>Bifidobacterium</taxon>
    </lineage>
</organism>
<comment type="caution">
    <text evidence="2">The sequence shown here is derived from an EMBL/GenBank/DDBJ whole genome shotgun (WGS) entry which is preliminary data.</text>
</comment>
<evidence type="ECO:0000313" key="3">
    <source>
        <dbReference type="Proteomes" id="UP000287470"/>
    </source>
</evidence>